<dbReference type="EMBL" id="FPJO01000034">
    <property type="protein sequence ID" value="SFY43133.1"/>
    <property type="molecule type" value="Genomic_DNA"/>
</dbReference>
<protein>
    <submittedName>
        <fullName evidence="1">Uncharacterized protein</fullName>
    </submittedName>
</protein>
<dbReference type="AlphaFoldDB" id="A0A1K2F7W9"/>
<dbReference type="Proteomes" id="UP000181909">
    <property type="component" value="Unassembled WGS sequence"/>
</dbReference>
<dbReference type="STRING" id="1893.SAMN02787144_103411"/>
<gene>
    <name evidence="1" type="ORF">SAMN02787144_103411</name>
</gene>
<dbReference type="RefSeq" id="WP_177328351.1">
    <property type="nucleotide sequence ID" value="NZ_CP108276.1"/>
</dbReference>
<evidence type="ECO:0000313" key="1">
    <source>
        <dbReference type="EMBL" id="SFY43133.1"/>
    </source>
</evidence>
<proteinExistence type="predicted"/>
<sequence>MSITPSPATPVRSPAAVNADIRALWAAGPLSLEGEAEYQRLLVEWEAAVRSDVVAAA</sequence>
<organism evidence="1 2">
    <name type="scientific">Streptomyces atratus</name>
    <dbReference type="NCBI Taxonomy" id="1893"/>
    <lineage>
        <taxon>Bacteria</taxon>
        <taxon>Bacillati</taxon>
        <taxon>Actinomycetota</taxon>
        <taxon>Actinomycetes</taxon>
        <taxon>Kitasatosporales</taxon>
        <taxon>Streptomycetaceae</taxon>
        <taxon>Streptomyces</taxon>
    </lineage>
</organism>
<evidence type="ECO:0000313" key="2">
    <source>
        <dbReference type="Proteomes" id="UP000181909"/>
    </source>
</evidence>
<reference evidence="1 2" key="1">
    <citation type="submission" date="2016-11" db="EMBL/GenBank/DDBJ databases">
        <authorList>
            <person name="Jaros S."/>
            <person name="Januszkiewicz K."/>
            <person name="Wedrychowicz H."/>
        </authorList>
    </citation>
    <scope>NUCLEOTIDE SEQUENCE [LARGE SCALE GENOMIC DNA]</scope>
    <source>
        <strain evidence="1 2">OK807</strain>
    </source>
</reference>
<accession>A0A1K2F7W9</accession>
<name>A0A1K2F7W9_STRAR</name>